<organism evidence="2 3">
    <name type="scientific">Paramecium primaurelia</name>
    <dbReference type="NCBI Taxonomy" id="5886"/>
    <lineage>
        <taxon>Eukaryota</taxon>
        <taxon>Sar</taxon>
        <taxon>Alveolata</taxon>
        <taxon>Ciliophora</taxon>
        <taxon>Intramacronucleata</taxon>
        <taxon>Oligohymenophorea</taxon>
        <taxon>Peniculida</taxon>
        <taxon>Parameciidae</taxon>
        <taxon>Paramecium</taxon>
    </lineage>
</organism>
<feature type="transmembrane region" description="Helical" evidence="1">
    <location>
        <begin position="455"/>
        <end position="476"/>
    </location>
</feature>
<protein>
    <recommendedName>
        <fullName evidence="4">Transmembrane protein</fullName>
    </recommendedName>
</protein>
<evidence type="ECO:0000313" key="2">
    <source>
        <dbReference type="EMBL" id="CAD8083698.1"/>
    </source>
</evidence>
<accession>A0A8S1MTN5</accession>
<keyword evidence="3" id="KW-1185">Reference proteome</keyword>
<feature type="transmembrane region" description="Helical" evidence="1">
    <location>
        <begin position="517"/>
        <end position="538"/>
    </location>
</feature>
<dbReference type="EMBL" id="CAJJDM010000073">
    <property type="protein sequence ID" value="CAD8083698.1"/>
    <property type="molecule type" value="Genomic_DNA"/>
</dbReference>
<dbReference type="PANTHER" id="PTHR11319">
    <property type="entry name" value="G PROTEIN-COUPLED RECEPTOR-RELATED"/>
    <property type="match status" value="1"/>
</dbReference>
<feature type="transmembrane region" description="Helical" evidence="1">
    <location>
        <begin position="653"/>
        <end position="680"/>
    </location>
</feature>
<keyword evidence="1" id="KW-1133">Transmembrane helix</keyword>
<comment type="caution">
    <text evidence="2">The sequence shown here is derived from an EMBL/GenBank/DDBJ whole genome shotgun (WGS) entry which is preliminary data.</text>
</comment>
<dbReference type="OMA" id="NICEISI"/>
<dbReference type="Proteomes" id="UP000688137">
    <property type="component" value="Unassembled WGS sequence"/>
</dbReference>
<evidence type="ECO:0000313" key="3">
    <source>
        <dbReference type="Proteomes" id="UP000688137"/>
    </source>
</evidence>
<feature type="transmembrane region" description="Helical" evidence="1">
    <location>
        <begin position="788"/>
        <end position="810"/>
    </location>
</feature>
<sequence length="905" mass="106849">MVQQMQILQILIHFYQYNHQNLNKIVVVNQVVLMQLNCLPYNVCFIIQFHKQMKNNLILKQMIIYVNTIKHMKVLACRLKILRLQFNNLYLNIIMQMLLEDQLNLIYNNTAKYGGGLEIEDQMSQNMTRFGSIVANNKAELFGNDSSQVPSQLSITINLIDILPRFTVLEQENLLIQQILIKPYQVFTNEYSDAFYVPNGQQISQYQYFDWNKGEYVPYNLHFRIVALDKLNSIQQDLESTYCDISGRLLMESGENEFTQNFTNIKRIEFNKSDYNLDNLIIYLDDQLNKTLQLQFQCNSIYIPIYDQNKEIVSYHNNYYLRINLKTLPCQMGEIKSLVDSTCVPCNVEQGQYSLGINSNTCLYKDDATTSDIKSAQLKLKAGYWRPYFYTNEISECINLIENCLGGWKEGDTSCYEGHIGALCEECDIYNIRGQGNFFKITQDSTCAECQDSKLNIIITIIFGSLWSIFQIIMTLRSIDQSNQLFSKLKLRYRLSKILFKLDQDHQSILIKMFINYLWIFALIFTFNIQFPIFFGFVDKTSNPSIFLATSVECYTAEIQNIQIIYSRIVLLLILQLKLFLIIYGGYKISSLTNNKIFNNSILSNTAIYLYISNYAEFAKQFTSLLSKRKISNIDFVQGDVSLEYETYTHQQWIMSFVIPGYIIICFLVPFLFFIFLFILKNKLDEIKLRKHICYVFNEYKQENYYWEFIKIMQKIIMIFIIIYFETNIYLKGSLLGLCLLLYQAFALKFKPYIILKFNNLDLQTSQICSISIFIAIGKYASQQQNNFNWSVMLQFFIILLWMKLCYPFIKNILLAYFKIYKINLLTSIHHIIKHCLPNNYLTKFCKRKLIYYEKKQLQINQNFQKLKQYLFSQTSVKRKKLLKNILLFRGSHNKQVLELQRLKL</sequence>
<gene>
    <name evidence="2" type="ORF">PPRIM_AZ9-3.1.T0700191</name>
</gene>
<dbReference type="AlphaFoldDB" id="A0A8S1MTN5"/>
<feature type="transmembrane region" description="Helical" evidence="1">
    <location>
        <begin position="597"/>
        <end position="616"/>
    </location>
</feature>
<reference evidence="2" key="1">
    <citation type="submission" date="2021-01" db="EMBL/GenBank/DDBJ databases">
        <authorList>
            <consortium name="Genoscope - CEA"/>
            <person name="William W."/>
        </authorList>
    </citation>
    <scope>NUCLEOTIDE SEQUENCE</scope>
</reference>
<name>A0A8S1MTN5_PARPR</name>
<keyword evidence="1" id="KW-0812">Transmembrane</keyword>
<proteinExistence type="predicted"/>
<dbReference type="PANTHER" id="PTHR11319:SF35">
    <property type="entry name" value="OUTER MEMBRANE PROTEIN PMPC-RELATED"/>
    <property type="match status" value="1"/>
</dbReference>
<keyword evidence="1" id="KW-0472">Membrane</keyword>
<feature type="transmembrane region" description="Helical" evidence="1">
    <location>
        <begin position="565"/>
        <end position="585"/>
    </location>
</feature>
<evidence type="ECO:0000256" key="1">
    <source>
        <dbReference type="SAM" id="Phobius"/>
    </source>
</evidence>
<evidence type="ECO:0008006" key="4">
    <source>
        <dbReference type="Google" id="ProtNLM"/>
    </source>
</evidence>